<name>A0A0A9H3V8_ARUDO</name>
<reference evidence="1" key="2">
    <citation type="journal article" date="2015" name="Data Brief">
        <title>Shoot transcriptome of the giant reed, Arundo donax.</title>
        <authorList>
            <person name="Barrero R.A."/>
            <person name="Guerrero F.D."/>
            <person name="Moolhuijzen P."/>
            <person name="Goolsby J.A."/>
            <person name="Tidwell J."/>
            <person name="Bellgard S.E."/>
            <person name="Bellgard M.I."/>
        </authorList>
    </citation>
    <scope>NUCLEOTIDE SEQUENCE</scope>
    <source>
        <tissue evidence="1">Shoot tissue taken approximately 20 cm above the soil surface</tissue>
    </source>
</reference>
<protein>
    <submittedName>
        <fullName evidence="1">Uncharacterized protein</fullName>
    </submittedName>
</protein>
<accession>A0A0A9H3V8</accession>
<dbReference type="EMBL" id="GBRH01167422">
    <property type="protein sequence ID" value="JAE30474.1"/>
    <property type="molecule type" value="Transcribed_RNA"/>
</dbReference>
<organism evidence="1">
    <name type="scientific">Arundo donax</name>
    <name type="common">Giant reed</name>
    <name type="synonym">Donax arundinaceus</name>
    <dbReference type="NCBI Taxonomy" id="35708"/>
    <lineage>
        <taxon>Eukaryota</taxon>
        <taxon>Viridiplantae</taxon>
        <taxon>Streptophyta</taxon>
        <taxon>Embryophyta</taxon>
        <taxon>Tracheophyta</taxon>
        <taxon>Spermatophyta</taxon>
        <taxon>Magnoliopsida</taxon>
        <taxon>Liliopsida</taxon>
        <taxon>Poales</taxon>
        <taxon>Poaceae</taxon>
        <taxon>PACMAD clade</taxon>
        <taxon>Arundinoideae</taxon>
        <taxon>Arundineae</taxon>
        <taxon>Arundo</taxon>
    </lineage>
</organism>
<reference evidence="1" key="1">
    <citation type="submission" date="2014-09" db="EMBL/GenBank/DDBJ databases">
        <authorList>
            <person name="Magalhaes I.L.F."/>
            <person name="Oliveira U."/>
            <person name="Santos F.R."/>
            <person name="Vidigal T.H.D.A."/>
            <person name="Brescovit A.D."/>
            <person name="Santos A.J."/>
        </authorList>
    </citation>
    <scope>NUCLEOTIDE SEQUENCE</scope>
    <source>
        <tissue evidence="1">Shoot tissue taken approximately 20 cm above the soil surface</tissue>
    </source>
</reference>
<proteinExistence type="predicted"/>
<evidence type="ECO:0000313" key="1">
    <source>
        <dbReference type="EMBL" id="JAE30474.1"/>
    </source>
</evidence>
<dbReference type="AlphaFoldDB" id="A0A0A9H3V8"/>
<sequence>MGAHDDLMGDHLPIMCLYFDSGDI</sequence>